<evidence type="ECO:0000256" key="3">
    <source>
        <dbReference type="ARBA" id="ARBA00022692"/>
    </source>
</evidence>
<dbReference type="GO" id="GO:0016020">
    <property type="term" value="C:membrane"/>
    <property type="evidence" value="ECO:0007669"/>
    <property type="project" value="UniProtKB-SubCell"/>
</dbReference>
<comment type="subcellular location">
    <subcellularLocation>
        <location evidence="1">Membrane</location>
        <topology evidence="1">Multi-pass membrane protein</topology>
    </subcellularLocation>
</comment>
<gene>
    <name evidence="8" type="ORF">N7541_005923</name>
</gene>
<dbReference type="InterPro" id="IPR005829">
    <property type="entry name" value="Sugar_transporter_CS"/>
</dbReference>
<dbReference type="PROSITE" id="PS00217">
    <property type="entry name" value="SUGAR_TRANSPORT_2"/>
    <property type="match status" value="1"/>
</dbReference>
<reference evidence="8" key="2">
    <citation type="journal article" date="2023" name="IMA Fungus">
        <title>Comparative genomic study of the Penicillium genus elucidates a diverse pangenome and 15 lateral gene transfer events.</title>
        <authorList>
            <person name="Petersen C."/>
            <person name="Sorensen T."/>
            <person name="Nielsen M.R."/>
            <person name="Sondergaard T.E."/>
            <person name="Sorensen J.L."/>
            <person name="Fitzpatrick D.A."/>
            <person name="Frisvad J.C."/>
            <person name="Nielsen K.L."/>
        </authorList>
    </citation>
    <scope>NUCLEOTIDE SEQUENCE</scope>
    <source>
        <strain evidence="8">IBT 35675</strain>
    </source>
</reference>
<dbReference type="PROSITE" id="PS50850">
    <property type="entry name" value="MFS"/>
    <property type="match status" value="1"/>
</dbReference>
<dbReference type="GO" id="GO:0005351">
    <property type="term" value="F:carbohydrate:proton symporter activity"/>
    <property type="evidence" value="ECO:0007669"/>
    <property type="project" value="TreeGrafter"/>
</dbReference>
<evidence type="ECO:0000256" key="5">
    <source>
        <dbReference type="ARBA" id="ARBA00023136"/>
    </source>
</evidence>
<feature type="transmembrane region" description="Helical" evidence="6">
    <location>
        <begin position="410"/>
        <end position="429"/>
    </location>
</feature>
<feature type="transmembrane region" description="Helical" evidence="6">
    <location>
        <begin position="450"/>
        <end position="471"/>
    </location>
</feature>
<keyword evidence="3 6" id="KW-0812">Transmembrane</keyword>
<dbReference type="AlphaFoldDB" id="A0A9W9USG7"/>
<comment type="caution">
    <text evidence="8">The sequence shown here is derived from an EMBL/GenBank/DDBJ whole genome shotgun (WGS) entry which is preliminary data.</text>
</comment>
<dbReference type="EMBL" id="JAPZBR010000004">
    <property type="protein sequence ID" value="KAJ5354879.1"/>
    <property type="molecule type" value="Genomic_DNA"/>
</dbReference>
<proteinExistence type="inferred from homology"/>
<feature type="transmembrane region" description="Helical" evidence="6">
    <location>
        <begin position="382"/>
        <end position="404"/>
    </location>
</feature>
<feature type="transmembrane region" description="Helical" evidence="6">
    <location>
        <begin position="135"/>
        <end position="153"/>
    </location>
</feature>
<evidence type="ECO:0000259" key="7">
    <source>
        <dbReference type="PROSITE" id="PS50850"/>
    </source>
</evidence>
<dbReference type="PANTHER" id="PTHR48022:SF41">
    <property type="entry name" value="MAJOR FACILITATOR SUPERFAMILY (MFS) PROFILE DOMAIN-CONTAINING PROTEIN"/>
    <property type="match status" value="1"/>
</dbReference>
<evidence type="ECO:0000313" key="9">
    <source>
        <dbReference type="Proteomes" id="UP001148299"/>
    </source>
</evidence>
<keyword evidence="9" id="KW-1185">Reference proteome</keyword>
<dbReference type="Gene3D" id="1.20.1250.20">
    <property type="entry name" value="MFS general substrate transporter like domains"/>
    <property type="match status" value="1"/>
</dbReference>
<protein>
    <recommendedName>
        <fullName evidence="7">Major facilitator superfamily (MFS) profile domain-containing protein</fullName>
    </recommendedName>
</protein>
<dbReference type="InterPro" id="IPR050360">
    <property type="entry name" value="MFS_Sugar_Transporters"/>
</dbReference>
<dbReference type="PANTHER" id="PTHR48022">
    <property type="entry name" value="PLASTIDIC GLUCOSE TRANSPORTER 4"/>
    <property type="match status" value="1"/>
</dbReference>
<feature type="transmembrane region" description="Helical" evidence="6">
    <location>
        <begin position="196"/>
        <end position="220"/>
    </location>
</feature>
<dbReference type="InterPro" id="IPR005828">
    <property type="entry name" value="MFS_sugar_transport-like"/>
</dbReference>
<feature type="transmembrane region" description="Helical" evidence="6">
    <location>
        <begin position="483"/>
        <end position="501"/>
    </location>
</feature>
<feature type="domain" description="Major facilitator superfamily (MFS) profile" evidence="7">
    <location>
        <begin position="43"/>
        <end position="505"/>
    </location>
</feature>
<feature type="transmembrane region" description="Helical" evidence="6">
    <location>
        <begin position="40"/>
        <end position="67"/>
    </location>
</feature>
<organism evidence="8 9">
    <name type="scientific">Penicillium brevicompactum</name>
    <dbReference type="NCBI Taxonomy" id="5074"/>
    <lineage>
        <taxon>Eukaryota</taxon>
        <taxon>Fungi</taxon>
        <taxon>Dikarya</taxon>
        <taxon>Ascomycota</taxon>
        <taxon>Pezizomycotina</taxon>
        <taxon>Eurotiomycetes</taxon>
        <taxon>Eurotiomycetidae</taxon>
        <taxon>Eurotiales</taxon>
        <taxon>Aspergillaceae</taxon>
        <taxon>Penicillium</taxon>
    </lineage>
</organism>
<dbReference type="Pfam" id="PF00083">
    <property type="entry name" value="Sugar_tr"/>
    <property type="match status" value="1"/>
</dbReference>
<keyword evidence="4 6" id="KW-1133">Transmembrane helix</keyword>
<feature type="transmembrane region" description="Helical" evidence="6">
    <location>
        <begin position="240"/>
        <end position="261"/>
    </location>
</feature>
<dbReference type="InterPro" id="IPR020846">
    <property type="entry name" value="MFS_dom"/>
</dbReference>
<evidence type="ECO:0000256" key="6">
    <source>
        <dbReference type="SAM" id="Phobius"/>
    </source>
</evidence>
<feature type="transmembrane region" description="Helical" evidence="6">
    <location>
        <begin position="98"/>
        <end position="123"/>
    </location>
</feature>
<comment type="similarity">
    <text evidence="2">Belongs to the major facilitator superfamily. Sugar transporter (TC 2.A.1.1) family.</text>
</comment>
<dbReference type="InterPro" id="IPR036259">
    <property type="entry name" value="MFS_trans_sf"/>
</dbReference>
<evidence type="ECO:0000256" key="1">
    <source>
        <dbReference type="ARBA" id="ARBA00004141"/>
    </source>
</evidence>
<feature type="transmembrane region" description="Helical" evidence="6">
    <location>
        <begin position="354"/>
        <end position="375"/>
    </location>
</feature>
<keyword evidence="5 6" id="KW-0472">Membrane</keyword>
<evidence type="ECO:0000256" key="4">
    <source>
        <dbReference type="ARBA" id="ARBA00022989"/>
    </source>
</evidence>
<feature type="transmembrane region" description="Helical" evidence="6">
    <location>
        <begin position="320"/>
        <end position="342"/>
    </location>
</feature>
<feature type="transmembrane region" description="Helical" evidence="6">
    <location>
        <begin position="165"/>
        <end position="184"/>
    </location>
</feature>
<evidence type="ECO:0000256" key="2">
    <source>
        <dbReference type="ARBA" id="ARBA00010992"/>
    </source>
</evidence>
<sequence length="545" mass="59683">MEPNYTDSSKETVQCVSRVHTIEKSSPKSLWQSVKASPRIVGYCLALSSAILMYGYDLVIVAAVAAMPQFQYVSYTETIGLYVLTTARMKFGQEFNGIYIIPSMWLSLWNVSSCIGLMFGSIIGGYYQERRGRRITLAIGSFLSTIAVAICYISDLPDEIDSRRGVFFAGKLFQGACIGIMLGVSQTYMSEVLPVVLRGPIIAFYPIFTLLGQLIGSAVVYTSLKYTGAHSYRVCFASQWPFSAVPLILAALLPESPTWLLRKKRPQEALKAQKRLDTARVDSDAVIAAVQTSILAEEEETGNSSYIDCFRGVNTRRTMIVAFAQLIPQLFGLQLLANSSYFMQIVGMNSSNSLMILMLGIALGLLGNIGSLWALSAFGRRVLTLSSLAIVAVLWLGMGIAGIFQGTVTIWYSAITLMLVVTISGLGSWPASQVVSTEASSLKLRSQTLAIGWFTAGVGTGVFAIILPYIYNPDEGNLRAKTGFVMMGIATVGFVLTWLIVPEMKDRTPMEIDRMFALRLPARRFKNWQSDVVTSTETTDSDRAG</sequence>
<reference evidence="8" key="1">
    <citation type="submission" date="2022-12" db="EMBL/GenBank/DDBJ databases">
        <authorList>
            <person name="Petersen C."/>
        </authorList>
    </citation>
    <scope>NUCLEOTIDE SEQUENCE</scope>
    <source>
        <strain evidence="8">IBT 35675</strain>
    </source>
</reference>
<evidence type="ECO:0000313" key="8">
    <source>
        <dbReference type="EMBL" id="KAJ5354879.1"/>
    </source>
</evidence>
<dbReference type="Proteomes" id="UP001148299">
    <property type="component" value="Unassembled WGS sequence"/>
</dbReference>
<accession>A0A9W9USG7</accession>
<name>A0A9W9USG7_PENBR</name>
<dbReference type="SUPFAM" id="SSF103473">
    <property type="entry name" value="MFS general substrate transporter"/>
    <property type="match status" value="1"/>
</dbReference>